<feature type="non-terminal residue" evidence="5">
    <location>
        <position position="269"/>
    </location>
</feature>
<sequence>MDNRNFILANAIAGNKENTPVIEFAYQGPLLKFKGEKVNFNITGNVSFKLIKREEQIEGNCYQNYTLEDGDHLDILSTNKSVYGYLAISGNIDVQFQWNSCSINTKANIGANDGKKIEKDQLIKILDTHSHNSNRKLEYINSKIENIRVIKGTNFNYFSDEGKKIFFEKEFTVTKLTDRMGMRLEGPKIENIVDTNIKSEGIIKGVIQVPADGNPIIMLSDHGTIGGYPKIGVVISSDYDKLVQLPPGSKIKFKEIELSDAEILFKLYE</sequence>
<dbReference type="EMBL" id="UINC01015557">
    <property type="protein sequence ID" value="SVA65423.1"/>
    <property type="molecule type" value="Genomic_DNA"/>
</dbReference>
<reference evidence="5" key="1">
    <citation type="submission" date="2018-05" db="EMBL/GenBank/DDBJ databases">
        <authorList>
            <person name="Lanie J.A."/>
            <person name="Ng W.-L."/>
            <person name="Kazmierczak K.M."/>
            <person name="Andrzejewski T.M."/>
            <person name="Davidsen T.M."/>
            <person name="Wayne K.J."/>
            <person name="Tettelin H."/>
            <person name="Glass J.I."/>
            <person name="Rusch D."/>
            <person name="Podicherti R."/>
            <person name="Tsui H.-C.T."/>
            <person name="Winkler M.E."/>
        </authorList>
    </citation>
    <scope>NUCLEOTIDE SEQUENCE</scope>
</reference>
<dbReference type="InterPro" id="IPR052708">
    <property type="entry name" value="PxpC"/>
</dbReference>
<dbReference type="AlphaFoldDB" id="A0A381XMF1"/>
<feature type="domain" description="Carboxyltransferase" evidence="4">
    <location>
        <begin position="1"/>
        <end position="268"/>
    </location>
</feature>
<evidence type="ECO:0000256" key="2">
    <source>
        <dbReference type="ARBA" id="ARBA00022801"/>
    </source>
</evidence>
<dbReference type="PANTHER" id="PTHR43309">
    <property type="entry name" value="5-OXOPROLINASE SUBUNIT C"/>
    <property type="match status" value="1"/>
</dbReference>
<proteinExistence type="predicted"/>
<dbReference type="InterPro" id="IPR003778">
    <property type="entry name" value="CT_A_B"/>
</dbReference>
<dbReference type="Pfam" id="PF02626">
    <property type="entry name" value="CT_A_B"/>
    <property type="match status" value="1"/>
</dbReference>
<name>A0A381XMF1_9ZZZZ</name>
<dbReference type="SUPFAM" id="SSF50891">
    <property type="entry name" value="Cyclophilin-like"/>
    <property type="match status" value="1"/>
</dbReference>
<protein>
    <recommendedName>
        <fullName evidence="4">Carboxyltransferase domain-containing protein</fullName>
    </recommendedName>
</protein>
<dbReference type="GO" id="GO:0005524">
    <property type="term" value="F:ATP binding"/>
    <property type="evidence" value="ECO:0007669"/>
    <property type="project" value="UniProtKB-KW"/>
</dbReference>
<gene>
    <name evidence="5" type="ORF">METZ01_LOCUS118277</name>
</gene>
<evidence type="ECO:0000256" key="3">
    <source>
        <dbReference type="ARBA" id="ARBA00022840"/>
    </source>
</evidence>
<dbReference type="InterPro" id="IPR029000">
    <property type="entry name" value="Cyclophilin-like_dom_sf"/>
</dbReference>
<keyword evidence="1" id="KW-0547">Nucleotide-binding</keyword>
<keyword evidence="3" id="KW-0067">ATP-binding</keyword>
<dbReference type="GO" id="GO:0016787">
    <property type="term" value="F:hydrolase activity"/>
    <property type="evidence" value="ECO:0007669"/>
    <property type="project" value="UniProtKB-KW"/>
</dbReference>
<dbReference type="SMART" id="SM00797">
    <property type="entry name" value="AHS2"/>
    <property type="match status" value="1"/>
</dbReference>
<keyword evidence="2" id="KW-0378">Hydrolase</keyword>
<evidence type="ECO:0000259" key="4">
    <source>
        <dbReference type="SMART" id="SM00797"/>
    </source>
</evidence>
<evidence type="ECO:0000256" key="1">
    <source>
        <dbReference type="ARBA" id="ARBA00022741"/>
    </source>
</evidence>
<dbReference type="PANTHER" id="PTHR43309:SF5">
    <property type="entry name" value="5-OXOPROLINASE SUBUNIT C"/>
    <property type="match status" value="1"/>
</dbReference>
<accession>A0A381XMF1</accession>
<evidence type="ECO:0000313" key="5">
    <source>
        <dbReference type="EMBL" id="SVA65423.1"/>
    </source>
</evidence>
<organism evidence="5">
    <name type="scientific">marine metagenome</name>
    <dbReference type="NCBI Taxonomy" id="408172"/>
    <lineage>
        <taxon>unclassified sequences</taxon>
        <taxon>metagenomes</taxon>
        <taxon>ecological metagenomes</taxon>
    </lineage>
</organism>
<dbReference type="Gene3D" id="2.40.100.10">
    <property type="entry name" value="Cyclophilin-like"/>
    <property type="match status" value="1"/>
</dbReference>